<feature type="non-terminal residue" evidence="1">
    <location>
        <position position="1"/>
    </location>
</feature>
<accession>A0A699SHR7</accession>
<sequence length="116" mass="12464">ASISSGVSRVPTSSYVNFTGASAVPTGASSVPSGSPSVPVDVPPSVAPAGVSNKGKYPMVEEDIPVKARIFKQMQEDILGEQAAKRQRAELQRRRQQEVLDSAMYYTEADWIHIMA</sequence>
<name>A0A699SHR7_TANCI</name>
<comment type="caution">
    <text evidence="1">The sequence shown here is derived from an EMBL/GenBank/DDBJ whole genome shotgun (WGS) entry which is preliminary data.</text>
</comment>
<gene>
    <name evidence="1" type="ORF">Tci_868960</name>
</gene>
<evidence type="ECO:0000313" key="1">
    <source>
        <dbReference type="EMBL" id="GFC96990.1"/>
    </source>
</evidence>
<protein>
    <submittedName>
        <fullName evidence="1">Uncharacterized protein</fullName>
    </submittedName>
</protein>
<proteinExistence type="predicted"/>
<reference evidence="1" key="1">
    <citation type="journal article" date="2019" name="Sci. Rep.">
        <title>Draft genome of Tanacetum cinerariifolium, the natural source of mosquito coil.</title>
        <authorList>
            <person name="Yamashiro T."/>
            <person name="Shiraishi A."/>
            <person name="Satake H."/>
            <person name="Nakayama K."/>
        </authorList>
    </citation>
    <scope>NUCLEOTIDE SEQUENCE</scope>
</reference>
<organism evidence="1">
    <name type="scientific">Tanacetum cinerariifolium</name>
    <name type="common">Dalmatian daisy</name>
    <name type="synonym">Chrysanthemum cinerariifolium</name>
    <dbReference type="NCBI Taxonomy" id="118510"/>
    <lineage>
        <taxon>Eukaryota</taxon>
        <taxon>Viridiplantae</taxon>
        <taxon>Streptophyta</taxon>
        <taxon>Embryophyta</taxon>
        <taxon>Tracheophyta</taxon>
        <taxon>Spermatophyta</taxon>
        <taxon>Magnoliopsida</taxon>
        <taxon>eudicotyledons</taxon>
        <taxon>Gunneridae</taxon>
        <taxon>Pentapetalae</taxon>
        <taxon>asterids</taxon>
        <taxon>campanulids</taxon>
        <taxon>Asterales</taxon>
        <taxon>Asteraceae</taxon>
        <taxon>Asteroideae</taxon>
        <taxon>Anthemideae</taxon>
        <taxon>Anthemidinae</taxon>
        <taxon>Tanacetum</taxon>
    </lineage>
</organism>
<dbReference type="EMBL" id="BKCJ011163407">
    <property type="protein sequence ID" value="GFC96990.1"/>
    <property type="molecule type" value="Genomic_DNA"/>
</dbReference>
<dbReference type="AlphaFoldDB" id="A0A699SHR7"/>